<proteinExistence type="predicted"/>
<organism evidence="2 3">
    <name type="scientific">Daedalea quercina L-15889</name>
    <dbReference type="NCBI Taxonomy" id="1314783"/>
    <lineage>
        <taxon>Eukaryota</taxon>
        <taxon>Fungi</taxon>
        <taxon>Dikarya</taxon>
        <taxon>Basidiomycota</taxon>
        <taxon>Agaricomycotina</taxon>
        <taxon>Agaricomycetes</taxon>
        <taxon>Polyporales</taxon>
        <taxon>Fomitopsis</taxon>
    </lineage>
</organism>
<sequence length="283" mass="32433">MDAIRKADGALVSIKITKNDTNELAIARYLSSTVVPKAPQNHCVPVLDVLPDPFESTKTLMVMPYLRPFDDPPFTAIGEVIDFIDQTLEGIQFLHHQRVAHRDCAAANIMMDGRPLYPQGHHPVRREYSLDAVYELVPLTRLDHPVRYYFIDFGISSVFSMGTPSLVVGRKGRDKEVPELSDDVPYDAFKVDIFILGNLYRTDFVEKYHGLKLLEPLIDGMTRRRPEERLTATEAMKFFQDIRSRIDNTQWRGRLRPRGETFSERVIHSAAHIARESVRNLVK</sequence>
<name>A0A165SR25_9APHY</name>
<evidence type="ECO:0000259" key="1">
    <source>
        <dbReference type="PROSITE" id="PS50011"/>
    </source>
</evidence>
<dbReference type="InterPro" id="IPR000719">
    <property type="entry name" value="Prot_kinase_dom"/>
</dbReference>
<dbReference type="OrthoDB" id="5987198at2759"/>
<dbReference type="EMBL" id="KV429041">
    <property type="protein sequence ID" value="KZT72363.1"/>
    <property type="molecule type" value="Genomic_DNA"/>
</dbReference>
<feature type="domain" description="Protein kinase" evidence="1">
    <location>
        <begin position="1"/>
        <end position="283"/>
    </location>
</feature>
<dbReference type="AlphaFoldDB" id="A0A165SR25"/>
<gene>
    <name evidence="2" type="ORF">DAEQUDRAFT_32581</name>
</gene>
<dbReference type="Proteomes" id="UP000076727">
    <property type="component" value="Unassembled WGS sequence"/>
</dbReference>
<dbReference type="PROSITE" id="PS50011">
    <property type="entry name" value="PROTEIN_KINASE_DOM"/>
    <property type="match status" value="1"/>
</dbReference>
<evidence type="ECO:0000313" key="2">
    <source>
        <dbReference type="EMBL" id="KZT72363.1"/>
    </source>
</evidence>
<dbReference type="SMART" id="SM00220">
    <property type="entry name" value="S_TKc"/>
    <property type="match status" value="1"/>
</dbReference>
<evidence type="ECO:0000313" key="3">
    <source>
        <dbReference type="Proteomes" id="UP000076727"/>
    </source>
</evidence>
<protein>
    <recommendedName>
        <fullName evidence="1">Protein kinase domain-containing protein</fullName>
    </recommendedName>
</protein>
<dbReference type="GO" id="GO:0005524">
    <property type="term" value="F:ATP binding"/>
    <property type="evidence" value="ECO:0007669"/>
    <property type="project" value="InterPro"/>
</dbReference>
<dbReference type="STRING" id="1314783.A0A165SR25"/>
<keyword evidence="3" id="KW-1185">Reference proteome</keyword>
<dbReference type="Gene3D" id="1.10.510.10">
    <property type="entry name" value="Transferase(Phosphotransferase) domain 1"/>
    <property type="match status" value="1"/>
</dbReference>
<dbReference type="InterPro" id="IPR011009">
    <property type="entry name" value="Kinase-like_dom_sf"/>
</dbReference>
<accession>A0A165SR25</accession>
<reference evidence="2 3" key="1">
    <citation type="journal article" date="2016" name="Mol. Biol. Evol.">
        <title>Comparative Genomics of Early-Diverging Mushroom-Forming Fungi Provides Insights into the Origins of Lignocellulose Decay Capabilities.</title>
        <authorList>
            <person name="Nagy L.G."/>
            <person name="Riley R."/>
            <person name="Tritt A."/>
            <person name="Adam C."/>
            <person name="Daum C."/>
            <person name="Floudas D."/>
            <person name="Sun H."/>
            <person name="Yadav J.S."/>
            <person name="Pangilinan J."/>
            <person name="Larsson K.H."/>
            <person name="Matsuura K."/>
            <person name="Barry K."/>
            <person name="Labutti K."/>
            <person name="Kuo R."/>
            <person name="Ohm R.A."/>
            <person name="Bhattacharya S.S."/>
            <person name="Shirouzu T."/>
            <person name="Yoshinaga Y."/>
            <person name="Martin F.M."/>
            <person name="Grigoriev I.V."/>
            <person name="Hibbett D.S."/>
        </authorList>
    </citation>
    <scope>NUCLEOTIDE SEQUENCE [LARGE SCALE GENOMIC DNA]</scope>
    <source>
        <strain evidence="2 3">L-15889</strain>
    </source>
</reference>
<dbReference type="SUPFAM" id="SSF56112">
    <property type="entry name" value="Protein kinase-like (PK-like)"/>
    <property type="match status" value="1"/>
</dbReference>
<dbReference type="GO" id="GO:0004672">
    <property type="term" value="F:protein kinase activity"/>
    <property type="evidence" value="ECO:0007669"/>
    <property type="project" value="InterPro"/>
</dbReference>